<dbReference type="SMART" id="SM00849">
    <property type="entry name" value="Lactamase_B"/>
    <property type="match status" value="1"/>
</dbReference>
<dbReference type="EMBL" id="CP018154">
    <property type="protein sequence ID" value="APG62791.1"/>
    <property type="molecule type" value="Genomic_DNA"/>
</dbReference>
<reference evidence="2 3" key="1">
    <citation type="submission" date="2016-11" db="EMBL/GenBank/DDBJ databases">
        <title>Sphingorhabdus sp. LPB0140, isolated from marine environment.</title>
        <authorList>
            <person name="Kim E."/>
            <person name="Yi H."/>
        </authorList>
    </citation>
    <scope>NUCLEOTIDE SEQUENCE [LARGE SCALE GENOMIC DNA]</scope>
    <source>
        <strain evidence="2 3">LPB0140</strain>
    </source>
</reference>
<dbReference type="Gene3D" id="3.60.15.10">
    <property type="entry name" value="Ribonuclease Z/Hydroxyacylglutathione hydrolase-like"/>
    <property type="match status" value="1"/>
</dbReference>
<feature type="domain" description="Metallo-beta-lactamase" evidence="1">
    <location>
        <begin position="68"/>
        <end position="258"/>
    </location>
</feature>
<dbReference type="PANTHER" id="PTHR42951:SF17">
    <property type="entry name" value="METALLO-BETA-LACTAMASE DOMAIN-CONTAINING PROTEIN"/>
    <property type="match status" value="1"/>
</dbReference>
<dbReference type="NCBIfam" id="NF033105">
    <property type="entry name" value="bla_subclass_B3"/>
    <property type="match status" value="1"/>
</dbReference>
<organism evidence="2 3">
    <name type="scientific">Sphingorhabdus lutea</name>
    <dbReference type="NCBI Taxonomy" id="1913578"/>
    <lineage>
        <taxon>Bacteria</taxon>
        <taxon>Pseudomonadati</taxon>
        <taxon>Pseudomonadota</taxon>
        <taxon>Alphaproteobacteria</taxon>
        <taxon>Sphingomonadales</taxon>
        <taxon>Sphingomonadaceae</taxon>
        <taxon>Sphingorhabdus</taxon>
    </lineage>
</organism>
<dbReference type="PANTHER" id="PTHR42951">
    <property type="entry name" value="METALLO-BETA-LACTAMASE DOMAIN-CONTAINING"/>
    <property type="match status" value="1"/>
</dbReference>
<evidence type="ECO:0000313" key="3">
    <source>
        <dbReference type="Proteomes" id="UP000242561"/>
    </source>
</evidence>
<dbReference type="CDD" id="cd16315">
    <property type="entry name" value="EVM-1-like_MBL-B3"/>
    <property type="match status" value="1"/>
</dbReference>
<dbReference type="SUPFAM" id="SSF56281">
    <property type="entry name" value="Metallo-hydrolase/oxidoreductase"/>
    <property type="match status" value="1"/>
</dbReference>
<dbReference type="AlphaFoldDB" id="A0A1L3JCD4"/>
<dbReference type="KEGG" id="sphl:LPB140_08315"/>
<dbReference type="OrthoDB" id="9773738at2"/>
<dbReference type="STRING" id="1913578.LPB140_08315"/>
<evidence type="ECO:0000259" key="1">
    <source>
        <dbReference type="SMART" id="SM00849"/>
    </source>
</evidence>
<gene>
    <name evidence="2" type="ORF">LPB140_08315</name>
</gene>
<proteinExistence type="predicted"/>
<evidence type="ECO:0000313" key="2">
    <source>
        <dbReference type="EMBL" id="APG62791.1"/>
    </source>
</evidence>
<dbReference type="NCBIfam" id="NF012229">
    <property type="entry name" value="bla_class_B_core"/>
    <property type="match status" value="1"/>
</dbReference>
<protein>
    <recommendedName>
        <fullName evidence="1">Metallo-beta-lactamase domain-containing protein</fullName>
    </recommendedName>
</protein>
<dbReference type="InterPro" id="IPR001279">
    <property type="entry name" value="Metallo-B-lactamas"/>
</dbReference>
<name>A0A1L3JCD4_9SPHN</name>
<accession>A0A1L3JCD4</accession>
<dbReference type="InterPro" id="IPR050855">
    <property type="entry name" value="NDM-1-like"/>
</dbReference>
<dbReference type="Pfam" id="PF00753">
    <property type="entry name" value="Lactamase_B"/>
    <property type="match status" value="1"/>
</dbReference>
<dbReference type="InterPro" id="IPR036866">
    <property type="entry name" value="RibonucZ/Hydroxyglut_hydro"/>
</dbReference>
<sequence length="299" mass="32585">MLRSFTYIFISAALCLTGCGVNNNDAPRIKNTQSPQKWAATCKDRDEWDKPAPAFHIYGNSWYVGTCGISAILIDSGNGLILIDSGTEVGADIVMANIISLGFKLKDVKIILSSHEHFDHIGGLAKIKAFTNAQIYASKEAAPVMMTGQSSADDPQHGLHKPMRPVNVDKIVNLEEAIILGNIGISPISTPGHTPGALSWSWQDCENKICKNIIYADSLSPIGRDDYKFSDHPVYLANYRSGMERLAKMQCDILLTPHPSSSNMVKRAASGSFIGAMNCHEYTQAASKRLNDRLASEAK</sequence>
<dbReference type="Proteomes" id="UP000242561">
    <property type="component" value="Chromosome"/>
</dbReference>
<keyword evidence="3" id="KW-1185">Reference proteome</keyword>
<dbReference type="RefSeq" id="WP_072559440.1">
    <property type="nucleotide sequence ID" value="NZ_CP018154.1"/>
</dbReference>